<dbReference type="SMART" id="SM00220">
    <property type="entry name" value="S_TKc"/>
    <property type="match status" value="1"/>
</dbReference>
<dbReference type="CDD" id="cd13999">
    <property type="entry name" value="STKc_MAP3K-like"/>
    <property type="match status" value="1"/>
</dbReference>
<evidence type="ECO:0000256" key="6">
    <source>
        <dbReference type="PROSITE-ProRule" id="PRU10141"/>
    </source>
</evidence>
<dbReference type="PROSITE" id="PS00107">
    <property type="entry name" value="PROTEIN_KINASE_ATP"/>
    <property type="match status" value="1"/>
</dbReference>
<feature type="compositionally biased region" description="Basic and acidic residues" evidence="7">
    <location>
        <begin position="1269"/>
        <end position="1280"/>
    </location>
</feature>
<organism evidence="9 10">
    <name type="scientific">Ostreobium quekettii</name>
    <dbReference type="NCBI Taxonomy" id="121088"/>
    <lineage>
        <taxon>Eukaryota</taxon>
        <taxon>Viridiplantae</taxon>
        <taxon>Chlorophyta</taxon>
        <taxon>core chlorophytes</taxon>
        <taxon>Ulvophyceae</taxon>
        <taxon>TCBD clade</taxon>
        <taxon>Bryopsidales</taxon>
        <taxon>Ostreobineae</taxon>
        <taxon>Ostreobiaceae</taxon>
        <taxon>Ostreobium</taxon>
    </lineage>
</organism>
<feature type="compositionally biased region" description="Basic and acidic residues" evidence="7">
    <location>
        <begin position="707"/>
        <end position="719"/>
    </location>
</feature>
<proteinExistence type="predicted"/>
<dbReference type="InterPro" id="IPR051681">
    <property type="entry name" value="Ser/Thr_Kinases-Pseudokinases"/>
</dbReference>
<dbReference type="SUPFAM" id="SSF50978">
    <property type="entry name" value="WD40 repeat-like"/>
    <property type="match status" value="1"/>
</dbReference>
<gene>
    <name evidence="9" type="ORF">OSTQU699_LOCUS9218</name>
</gene>
<keyword evidence="1" id="KW-0723">Serine/threonine-protein kinase</keyword>
<feature type="region of interest" description="Disordered" evidence="7">
    <location>
        <begin position="645"/>
        <end position="731"/>
    </location>
</feature>
<dbReference type="PRINTS" id="PR00109">
    <property type="entry name" value="TYRKINASE"/>
</dbReference>
<keyword evidence="5 6" id="KW-0067">ATP-binding</keyword>
<sequence length="1296" mass="142776">MDRWGSRRQQEVRQELLGGNLPQRRASRWKSLGLIQPGRRLKSVDTAEMAPVDVPTYHGPSKATKESATLVKACQAQYDELEVASEETRSFRESASSVREAAIKAMAALDMALLSEKKVEPHLSKLSAEIRALLTRGTMLVRKYGDTPRIVRHLRTGAKKKNLSARFMKVAHQLELMAEEAWQLREKGEAYVSKSKKEAQGQGLGVPTVSGRSRRAPGDLGFKLVRKRIRKGKIMDRQITALLYIEDCMSAGGVQARDTQGILWWSKGGMLFRHDLGTDATSEISAERIGSAVLCMSSDHLGRIWTGHEKGMLKVWTNNGEILLASSQCQSTAIRAISIDEWGVGWVGWANGIVRRLEIRGREGFFQLEVLGVLAPSGRDTPCDSSVKEMAGAKGIRKVFSMRTEPRAHQGRVRCIFPKNGKVYTSGGSSRSCSSIKVWDDTGEALGSRHCSHYGLCDTMAAMNWEVKKRTSAIDDDWRLLSGHDSGDIVLWNPSSLLPMVKVGQSKSPIRNIFVNEPLGMVYVSHQDGAVGFWSMLRPDPKTPGMNSGNATHYHALYKHLPRQGAFKAHKGKIAHSAGGTESMVTASRFGTVSFWPEAFLQEEARKAGFSLPIVPGPLRKRATQIWVKRVSKVDTVHRFNTLKNLNVPADPEKSAPPRLPGNDKPPIPPGLHSGSGKKALHAKPLAAKAAPLPTPSIEGPPIRAAEGVRDRPREEFGRDVTPNDNGLTTDDRTVTVDAAWITTDDDNDAARLGTIQELPSTMLSSGQSMRPMGEDAGSPSTVGLQSSFEGFRSLSKAGQRLSLGREASIVIDPLPPEHSILLSRHDLSWDKADAETLGDGAFGTVYRGKAFMTDVAIKVLKVNNLLGNSGALKAREEDPDSNDRAEAALAKAMHMLQREAQVMYYLRHPNIVMFMGVCLDPPSLVTEYCAKGSLFDLLQRVREGNEAMGKQLTWRRLAKMALEAAMGVYYLHRQDIEHRDLKSPNLLVDAFWKVKVSDFGTSKLLSPQIHASSVHASNPRWLAPEALRDNVYGFKADVYSFGIILWELLTWQQPWEECPRSCHAVTIYNWVLEGQRPEIPPATELPAGPCPVYEDWTTLIQRCWDQDPQRRPEFSFLVKHLEEMLRKVVKAEVSLNRSEPSPFEVGGGLQRNSNVPRPIVVDGYPSTGMTGRVSGSPREYTRHPRAPSPPPPPQSPFGAPGSRSPSPQQGVPQYTQNESPRMDNPFMMAAMKGGPPASFLAPPPRMPTASEASSELMRGMGVDAETEASSREHESREETPSPSPFTNGPFGSPPN</sequence>
<feature type="region of interest" description="Disordered" evidence="7">
    <location>
        <begin position="1138"/>
        <end position="1296"/>
    </location>
</feature>
<evidence type="ECO:0000256" key="4">
    <source>
        <dbReference type="ARBA" id="ARBA00022777"/>
    </source>
</evidence>
<evidence type="ECO:0000259" key="8">
    <source>
        <dbReference type="PROSITE" id="PS50011"/>
    </source>
</evidence>
<dbReference type="InterPro" id="IPR000719">
    <property type="entry name" value="Prot_kinase_dom"/>
</dbReference>
<dbReference type="InterPro" id="IPR015943">
    <property type="entry name" value="WD40/YVTN_repeat-like_dom_sf"/>
</dbReference>
<feature type="region of interest" description="Disordered" evidence="7">
    <location>
        <begin position="1"/>
        <end position="20"/>
    </location>
</feature>
<feature type="region of interest" description="Disordered" evidence="7">
    <location>
        <begin position="764"/>
        <end position="785"/>
    </location>
</feature>
<dbReference type="Gene3D" id="1.10.510.10">
    <property type="entry name" value="Transferase(Phosphotransferase) domain 1"/>
    <property type="match status" value="1"/>
</dbReference>
<evidence type="ECO:0000256" key="1">
    <source>
        <dbReference type="ARBA" id="ARBA00022527"/>
    </source>
</evidence>
<dbReference type="GO" id="GO:0004674">
    <property type="term" value="F:protein serine/threonine kinase activity"/>
    <property type="evidence" value="ECO:0007669"/>
    <property type="project" value="UniProtKB-KW"/>
</dbReference>
<comment type="caution">
    <text evidence="9">The sequence shown here is derived from an EMBL/GenBank/DDBJ whole genome shotgun (WGS) entry which is preliminary data.</text>
</comment>
<evidence type="ECO:0000256" key="3">
    <source>
        <dbReference type="ARBA" id="ARBA00022741"/>
    </source>
</evidence>
<feature type="binding site" evidence="6">
    <location>
        <position position="859"/>
    </location>
    <ligand>
        <name>ATP</name>
        <dbReference type="ChEBI" id="CHEBI:30616"/>
    </ligand>
</feature>
<keyword evidence="10" id="KW-1185">Reference proteome</keyword>
<accession>A0A8S1J9D7</accession>
<keyword evidence="2" id="KW-0808">Transferase</keyword>
<feature type="domain" description="Protein kinase" evidence="8">
    <location>
        <begin position="832"/>
        <end position="1126"/>
    </location>
</feature>
<keyword evidence="4" id="KW-0418">Kinase</keyword>
<dbReference type="PROSITE" id="PS50011">
    <property type="entry name" value="PROTEIN_KINASE_DOM"/>
    <property type="match status" value="1"/>
</dbReference>
<reference evidence="9" key="1">
    <citation type="submission" date="2020-12" db="EMBL/GenBank/DDBJ databases">
        <authorList>
            <person name="Iha C."/>
        </authorList>
    </citation>
    <scope>NUCLEOTIDE SEQUENCE</scope>
</reference>
<feature type="compositionally biased region" description="Low complexity" evidence="7">
    <location>
        <begin position="683"/>
        <end position="692"/>
    </location>
</feature>
<dbReference type="InterPro" id="IPR036322">
    <property type="entry name" value="WD40_repeat_dom_sf"/>
</dbReference>
<feature type="compositionally biased region" description="Basic and acidic residues" evidence="7">
    <location>
        <begin position="1"/>
        <end position="14"/>
    </location>
</feature>
<dbReference type="SUPFAM" id="SSF56112">
    <property type="entry name" value="Protein kinase-like (PK-like)"/>
    <property type="match status" value="1"/>
</dbReference>
<dbReference type="EMBL" id="CAJHUC010002466">
    <property type="protein sequence ID" value="CAD7703861.1"/>
    <property type="molecule type" value="Genomic_DNA"/>
</dbReference>
<dbReference type="PANTHER" id="PTHR44329:SF298">
    <property type="entry name" value="MIXED LINEAGE KINASE DOMAIN-LIKE PROTEIN"/>
    <property type="match status" value="1"/>
</dbReference>
<dbReference type="InterPro" id="IPR008271">
    <property type="entry name" value="Ser/Thr_kinase_AS"/>
</dbReference>
<dbReference type="Proteomes" id="UP000708148">
    <property type="component" value="Unassembled WGS sequence"/>
</dbReference>
<dbReference type="InterPro" id="IPR017441">
    <property type="entry name" value="Protein_kinase_ATP_BS"/>
</dbReference>
<dbReference type="PANTHER" id="PTHR44329">
    <property type="entry name" value="SERINE/THREONINE-PROTEIN KINASE TNNI3K-RELATED"/>
    <property type="match status" value="1"/>
</dbReference>
<evidence type="ECO:0000256" key="5">
    <source>
        <dbReference type="ARBA" id="ARBA00022840"/>
    </source>
</evidence>
<feature type="non-terminal residue" evidence="9">
    <location>
        <position position="1"/>
    </location>
</feature>
<feature type="compositionally biased region" description="Polar residues" evidence="7">
    <location>
        <begin position="1204"/>
        <end position="1220"/>
    </location>
</feature>
<dbReference type="Pfam" id="PF07714">
    <property type="entry name" value="PK_Tyr_Ser-Thr"/>
    <property type="match status" value="1"/>
</dbReference>
<evidence type="ECO:0000256" key="2">
    <source>
        <dbReference type="ARBA" id="ARBA00022679"/>
    </source>
</evidence>
<protein>
    <recommendedName>
        <fullName evidence="8">Protein kinase domain-containing protein</fullName>
    </recommendedName>
</protein>
<dbReference type="GO" id="GO:0005524">
    <property type="term" value="F:ATP binding"/>
    <property type="evidence" value="ECO:0007669"/>
    <property type="project" value="UniProtKB-UniRule"/>
</dbReference>
<evidence type="ECO:0000313" key="9">
    <source>
        <dbReference type="EMBL" id="CAD7703861.1"/>
    </source>
</evidence>
<evidence type="ECO:0000313" key="10">
    <source>
        <dbReference type="Proteomes" id="UP000708148"/>
    </source>
</evidence>
<feature type="compositionally biased region" description="Pro residues" evidence="7">
    <location>
        <begin position="1187"/>
        <end position="1196"/>
    </location>
</feature>
<dbReference type="OrthoDB" id="2146423at2759"/>
<dbReference type="PROSITE" id="PS00108">
    <property type="entry name" value="PROTEIN_KINASE_ST"/>
    <property type="match status" value="1"/>
</dbReference>
<dbReference type="Gene3D" id="2.130.10.10">
    <property type="entry name" value="YVTN repeat-like/Quinoprotein amine dehydrogenase"/>
    <property type="match status" value="2"/>
</dbReference>
<dbReference type="InterPro" id="IPR001245">
    <property type="entry name" value="Ser-Thr/Tyr_kinase_cat_dom"/>
</dbReference>
<dbReference type="InterPro" id="IPR011009">
    <property type="entry name" value="Kinase-like_dom_sf"/>
</dbReference>
<keyword evidence="3 6" id="KW-0547">Nucleotide-binding</keyword>
<feature type="compositionally biased region" description="Pro residues" evidence="7">
    <location>
        <begin position="658"/>
        <end position="670"/>
    </location>
</feature>
<name>A0A8S1J9D7_9CHLO</name>
<evidence type="ECO:0000256" key="7">
    <source>
        <dbReference type="SAM" id="MobiDB-lite"/>
    </source>
</evidence>